<evidence type="ECO:0000313" key="2">
    <source>
        <dbReference type="EMBL" id="GFO01170.1"/>
    </source>
</evidence>
<reference evidence="2 3" key="1">
    <citation type="journal article" date="2021" name="Elife">
        <title>Chloroplast acquisition without the gene transfer in kleptoplastic sea slugs, Plakobranchus ocellatus.</title>
        <authorList>
            <person name="Maeda T."/>
            <person name="Takahashi S."/>
            <person name="Yoshida T."/>
            <person name="Shimamura S."/>
            <person name="Takaki Y."/>
            <person name="Nagai Y."/>
            <person name="Toyoda A."/>
            <person name="Suzuki Y."/>
            <person name="Arimoto A."/>
            <person name="Ishii H."/>
            <person name="Satoh N."/>
            <person name="Nishiyama T."/>
            <person name="Hasebe M."/>
            <person name="Maruyama T."/>
            <person name="Minagawa J."/>
            <person name="Obokata J."/>
            <person name="Shigenobu S."/>
        </authorList>
    </citation>
    <scope>NUCLEOTIDE SEQUENCE [LARGE SCALE GENOMIC DNA]</scope>
</reference>
<evidence type="ECO:0000256" key="1">
    <source>
        <dbReference type="SAM" id="MobiDB-lite"/>
    </source>
</evidence>
<feature type="compositionally biased region" description="Low complexity" evidence="1">
    <location>
        <begin position="23"/>
        <end position="47"/>
    </location>
</feature>
<comment type="caution">
    <text evidence="2">The sequence shown here is derived from an EMBL/GenBank/DDBJ whole genome shotgun (WGS) entry which is preliminary data.</text>
</comment>
<evidence type="ECO:0000313" key="3">
    <source>
        <dbReference type="Proteomes" id="UP000735302"/>
    </source>
</evidence>
<feature type="region of interest" description="Disordered" evidence="1">
    <location>
        <begin position="22"/>
        <end position="52"/>
    </location>
</feature>
<dbReference type="Proteomes" id="UP000735302">
    <property type="component" value="Unassembled WGS sequence"/>
</dbReference>
<proteinExistence type="predicted"/>
<organism evidence="2 3">
    <name type="scientific">Plakobranchus ocellatus</name>
    <dbReference type="NCBI Taxonomy" id="259542"/>
    <lineage>
        <taxon>Eukaryota</taxon>
        <taxon>Metazoa</taxon>
        <taxon>Spiralia</taxon>
        <taxon>Lophotrochozoa</taxon>
        <taxon>Mollusca</taxon>
        <taxon>Gastropoda</taxon>
        <taxon>Heterobranchia</taxon>
        <taxon>Euthyneura</taxon>
        <taxon>Panpulmonata</taxon>
        <taxon>Sacoglossa</taxon>
        <taxon>Placobranchoidea</taxon>
        <taxon>Plakobranchidae</taxon>
        <taxon>Plakobranchus</taxon>
    </lineage>
</organism>
<protein>
    <submittedName>
        <fullName evidence="2">Uncharacterized protein</fullName>
    </submittedName>
</protein>
<name>A0AAV4A2L7_9GAST</name>
<keyword evidence="3" id="KW-1185">Reference proteome</keyword>
<dbReference type="AlphaFoldDB" id="A0AAV4A2L7"/>
<accession>A0AAV4A2L7</accession>
<dbReference type="EMBL" id="BLXT01003199">
    <property type="protein sequence ID" value="GFO01170.1"/>
    <property type="molecule type" value="Genomic_DNA"/>
</dbReference>
<gene>
    <name evidence="2" type="ORF">PoB_002767500</name>
</gene>
<sequence length="151" mass="16976">MRTNVAAVMVVEMWQLQQYQHQSNYSGNRNNTNNKSKTSSNMSKSNNIVQERQQQKYQEHSLVLYPCVIARHVPRGVVGGTVASESAMRSAVTLLSRLRHRPDGGAESLKSPSCRLLISEKRRGWVGLKLGGDDCHELLWEISVSLSVRQV</sequence>